<organism evidence="7 8">
    <name type="scientific">Batillaria attramentaria</name>
    <dbReference type="NCBI Taxonomy" id="370345"/>
    <lineage>
        <taxon>Eukaryota</taxon>
        <taxon>Metazoa</taxon>
        <taxon>Spiralia</taxon>
        <taxon>Lophotrochozoa</taxon>
        <taxon>Mollusca</taxon>
        <taxon>Gastropoda</taxon>
        <taxon>Caenogastropoda</taxon>
        <taxon>Sorbeoconcha</taxon>
        <taxon>Cerithioidea</taxon>
        <taxon>Batillariidae</taxon>
        <taxon>Batillaria</taxon>
    </lineage>
</organism>
<keyword evidence="3" id="KW-0663">Pyridoxal phosphate</keyword>
<comment type="similarity">
    <text evidence="2">Belongs to the threonine aldolase family.</text>
</comment>
<dbReference type="EMBL" id="JACVVK020000004">
    <property type="protein sequence ID" value="KAK7507191.1"/>
    <property type="molecule type" value="Genomic_DNA"/>
</dbReference>
<dbReference type="InterPro" id="IPR015424">
    <property type="entry name" value="PyrdxlP-dep_Trfase"/>
</dbReference>
<comment type="caution">
    <text evidence="7">The sequence shown here is derived from an EMBL/GenBank/DDBJ whole genome shotgun (WGS) entry which is preliminary data.</text>
</comment>
<keyword evidence="8" id="KW-1185">Reference proteome</keyword>
<evidence type="ECO:0000256" key="2">
    <source>
        <dbReference type="ARBA" id="ARBA00006966"/>
    </source>
</evidence>
<dbReference type="InterPro" id="IPR015421">
    <property type="entry name" value="PyrdxlP-dep_Trfase_major"/>
</dbReference>
<keyword evidence="4" id="KW-0456">Lyase</keyword>
<feature type="modified residue" description="N6-(pyridoxal phosphate)lysine" evidence="5">
    <location>
        <position position="236"/>
    </location>
</feature>
<proteinExistence type="inferred from homology"/>
<dbReference type="FunFam" id="3.40.640.10:FF:000030">
    <property type="entry name" value="Low-specificity L-threonine aldolase"/>
    <property type="match status" value="1"/>
</dbReference>
<dbReference type="Proteomes" id="UP001519460">
    <property type="component" value="Unassembled WGS sequence"/>
</dbReference>
<feature type="domain" description="Aromatic amino acid beta-eliminating lyase/threonine aldolase" evidence="6">
    <location>
        <begin position="42"/>
        <end position="328"/>
    </location>
</feature>
<comment type="cofactor">
    <cofactor evidence="1">
        <name>pyridoxal 5'-phosphate</name>
        <dbReference type="ChEBI" id="CHEBI:597326"/>
    </cofactor>
</comment>
<evidence type="ECO:0000256" key="4">
    <source>
        <dbReference type="ARBA" id="ARBA00023239"/>
    </source>
</evidence>
<name>A0ABD0M6B0_9CAEN</name>
<evidence type="ECO:0000256" key="1">
    <source>
        <dbReference type="ARBA" id="ARBA00001933"/>
    </source>
</evidence>
<dbReference type="Pfam" id="PF01212">
    <property type="entry name" value="Beta_elim_lyase"/>
    <property type="match status" value="1"/>
</dbReference>
<dbReference type="Gene3D" id="3.90.1150.10">
    <property type="entry name" value="Aspartate Aminotransferase, domain 1"/>
    <property type="match status" value="1"/>
</dbReference>
<reference evidence="7 8" key="1">
    <citation type="journal article" date="2023" name="Sci. Data">
        <title>Genome assembly of the Korean intertidal mud-creeper Batillaria attramentaria.</title>
        <authorList>
            <person name="Patra A.K."/>
            <person name="Ho P.T."/>
            <person name="Jun S."/>
            <person name="Lee S.J."/>
            <person name="Kim Y."/>
            <person name="Won Y.J."/>
        </authorList>
    </citation>
    <scope>NUCLEOTIDE SEQUENCE [LARGE SCALE GENOMIC DNA]</scope>
    <source>
        <strain evidence="7">Wonlab-2016</strain>
    </source>
</reference>
<dbReference type="PANTHER" id="PTHR48097">
    <property type="entry name" value="L-THREONINE ALDOLASE-RELATED"/>
    <property type="match status" value="1"/>
</dbReference>
<dbReference type="NCBIfam" id="NF041359">
    <property type="entry name" value="GntG_guanitoxin"/>
    <property type="match status" value="1"/>
</dbReference>
<evidence type="ECO:0000313" key="7">
    <source>
        <dbReference type="EMBL" id="KAK7507191.1"/>
    </source>
</evidence>
<evidence type="ECO:0000313" key="8">
    <source>
        <dbReference type="Proteomes" id="UP001519460"/>
    </source>
</evidence>
<dbReference type="AlphaFoldDB" id="A0ABD0M6B0"/>
<protein>
    <recommendedName>
        <fullName evidence="6">Aromatic amino acid beta-eliminating lyase/threonine aldolase domain-containing protein</fullName>
    </recommendedName>
</protein>
<dbReference type="GO" id="GO:0016829">
    <property type="term" value="F:lyase activity"/>
    <property type="evidence" value="ECO:0007669"/>
    <property type="project" value="UniProtKB-KW"/>
</dbReference>
<dbReference type="PIRSF" id="PIRSF017617">
    <property type="entry name" value="Thr_aldolase"/>
    <property type="match status" value="1"/>
</dbReference>
<dbReference type="GO" id="GO:0044283">
    <property type="term" value="P:small molecule biosynthetic process"/>
    <property type="evidence" value="ECO:0007669"/>
    <property type="project" value="UniProtKB-ARBA"/>
</dbReference>
<dbReference type="InterPro" id="IPR001597">
    <property type="entry name" value="ArAA_b-elim_lyase/Thr_aldolase"/>
</dbReference>
<dbReference type="PANTHER" id="PTHR48097:SF9">
    <property type="entry name" value="L-THREONINE ALDOLASE"/>
    <property type="match status" value="1"/>
</dbReference>
<gene>
    <name evidence="7" type="ORF">BaRGS_00001126</name>
</gene>
<evidence type="ECO:0000259" key="6">
    <source>
        <dbReference type="Pfam" id="PF01212"/>
    </source>
</evidence>
<dbReference type="InterPro" id="IPR015422">
    <property type="entry name" value="PyrdxlP-dep_Trfase_small"/>
</dbReference>
<accession>A0ABD0M6B0</accession>
<dbReference type="SUPFAM" id="SSF53383">
    <property type="entry name" value="PLP-dependent transferases"/>
    <property type="match status" value="1"/>
</dbReference>
<dbReference type="Gene3D" id="3.40.640.10">
    <property type="entry name" value="Type I PLP-dependent aspartate aminotransferase-like (Major domain)"/>
    <property type="match status" value="1"/>
</dbReference>
<dbReference type="InterPro" id="IPR023603">
    <property type="entry name" value="Low_specificity_L-TA-like"/>
</dbReference>
<sequence length="397" mass="43580">MDGRILGKIVSRITRTLLSAESKNISRIRSSSCHDDPVHVVNLRSDTFTMPTPSMKQAMVTTDLGDDVYGEDPTVNKLQEECAALLGKEAALLVPTGTMVLSHCQGHFQEVLLGDQCHIHLYEVGGMSALAGIHPRSVTNKPDGTLDLAELSRKIRNRYDPHYPWTRVICLENTHNKCGGAVISPDYINQVRQIADANDLVMHLDGARLMNAATALGVPPSHITSQFDSISMCFSKGLSCPVGSILAGSQEFIQRALWARKALGGGMRQAGIIAAPMLIALHEIVPLLKEDHMRARKIAQAVADFGDSSVLTVDMDCVQTNIVMLHVRHSTTSRQMCERLSQVTDEELLALGERIQVQMLPFTDTAVRFVTYQGITDVDTNKTIKKLKYVLAEKARA</sequence>
<evidence type="ECO:0000256" key="3">
    <source>
        <dbReference type="ARBA" id="ARBA00022898"/>
    </source>
</evidence>
<evidence type="ECO:0000256" key="5">
    <source>
        <dbReference type="PIRSR" id="PIRSR017617-1"/>
    </source>
</evidence>